<name>A0A7K1SXH2_9SPHI</name>
<dbReference type="EMBL" id="WPIK01000008">
    <property type="protein sequence ID" value="MVN21948.1"/>
    <property type="molecule type" value="Genomic_DNA"/>
</dbReference>
<organism evidence="1 2">
    <name type="scientific">Mucilaginibacter arboris</name>
    <dbReference type="NCBI Taxonomy" id="2682090"/>
    <lineage>
        <taxon>Bacteria</taxon>
        <taxon>Pseudomonadati</taxon>
        <taxon>Bacteroidota</taxon>
        <taxon>Sphingobacteriia</taxon>
        <taxon>Sphingobacteriales</taxon>
        <taxon>Sphingobacteriaceae</taxon>
        <taxon>Mucilaginibacter</taxon>
    </lineage>
</organism>
<comment type="caution">
    <text evidence="1">The sequence shown here is derived from an EMBL/GenBank/DDBJ whole genome shotgun (WGS) entry which is preliminary data.</text>
</comment>
<protein>
    <recommendedName>
        <fullName evidence="3">DUF3352 domain-containing protein</fullName>
    </recommendedName>
</protein>
<evidence type="ECO:0000313" key="1">
    <source>
        <dbReference type="EMBL" id="MVN21948.1"/>
    </source>
</evidence>
<dbReference type="RefSeq" id="WP_157566742.1">
    <property type="nucleotide sequence ID" value="NZ_WPIK01000008.1"/>
</dbReference>
<evidence type="ECO:0008006" key="3">
    <source>
        <dbReference type="Google" id="ProtNLM"/>
    </source>
</evidence>
<proteinExistence type="predicted"/>
<keyword evidence="2" id="KW-1185">Reference proteome</keyword>
<dbReference type="AlphaFoldDB" id="A0A7K1SXH2"/>
<accession>A0A7K1SXH2</accession>
<dbReference type="Proteomes" id="UP000462014">
    <property type="component" value="Unassembled WGS sequence"/>
</dbReference>
<gene>
    <name evidence="1" type="ORF">GO621_10415</name>
</gene>
<sequence length="528" mass="60549">MRKIILITVFLFLTALTVTIFYFSRIKLPGQNTTHVIDQIPQDAALVFEFKNDPQFYDLFKESSLLTSFIGQKKADELQYLHNYLLKQSAPNLSFGNQSIFISLHPEINSSTIEMLLTTSADGIINLQKALEAMVQKTDGAIEPERIGNKSIQKITFPALKEAFYLSINANVLAGSFSKDLLLEFLDERTENKVSDLTQLSEQQNKNSIADLYVNYKQFPVLFKQLFRHGQDDFFRFLNDFPASSALSLNYKKDALLFNGYTKTDTAAATYIHVFLNQQPVKNTIQSVFPINTALAVSFAYGNTATYLKALDQWQSRLHQNKQAKALFKQIRQETGVAIQTAFRQQLGNEFAIITTAENEKIAIIKVKNGSELEPFLRNISVNPDSSRSNLKYQNVPYYLLGEPFLHFKQPYFTVIDNYLLLANTQAAIDNYLQNYHNQHFLNEDQQYYAFNTLLAEQSNVSFFVHLPNSYPLLKNMLQPEFSKTFNQKNSGWKNYFAVALQFTASESNFYTNFYLQQNEIKRDSSAL</sequence>
<evidence type="ECO:0000313" key="2">
    <source>
        <dbReference type="Proteomes" id="UP000462014"/>
    </source>
</evidence>
<reference evidence="1 2" key="1">
    <citation type="submission" date="2019-12" db="EMBL/GenBank/DDBJ databases">
        <title>Mucilaginibacter sp. HMF7410 genome sequencing and assembly.</title>
        <authorList>
            <person name="Kang H."/>
            <person name="Cha I."/>
            <person name="Kim H."/>
            <person name="Joh K."/>
        </authorList>
    </citation>
    <scope>NUCLEOTIDE SEQUENCE [LARGE SCALE GENOMIC DNA]</scope>
    <source>
        <strain evidence="1 2">HMF7410</strain>
    </source>
</reference>